<dbReference type="InterPro" id="IPR001753">
    <property type="entry name" value="Enoyl-CoA_hydra/iso"/>
</dbReference>
<dbReference type="InterPro" id="IPR029045">
    <property type="entry name" value="ClpP/crotonase-like_dom_sf"/>
</dbReference>
<protein>
    <submittedName>
        <fullName evidence="1">Short chain enoyl-CoA hydratase /Enoyl-CoA hydratase</fullName>
    </submittedName>
</protein>
<dbReference type="Pfam" id="PF00378">
    <property type="entry name" value="ECH_1"/>
    <property type="match status" value="1"/>
</dbReference>
<comment type="caution">
    <text evidence="1">The sequence shown here is derived from an EMBL/GenBank/DDBJ whole genome shotgun (WGS) entry which is preliminary data.</text>
</comment>
<dbReference type="PANTHER" id="PTHR43459">
    <property type="entry name" value="ENOYL-COA HYDRATASE"/>
    <property type="match status" value="1"/>
</dbReference>
<name>A0A7Z7I4Q7_9BURK</name>
<dbReference type="PANTHER" id="PTHR43459:SF1">
    <property type="entry name" value="EG:BACN32G11.4 PROTEIN"/>
    <property type="match status" value="1"/>
</dbReference>
<gene>
    <name evidence="1" type="ORF">SAMN05446927_1007</name>
</gene>
<dbReference type="AlphaFoldDB" id="A0A7Z7I4Q7"/>
<proteinExistence type="predicted"/>
<dbReference type="SUPFAM" id="SSF52096">
    <property type="entry name" value="ClpP/crotonase"/>
    <property type="match status" value="1"/>
</dbReference>
<dbReference type="CDD" id="cd06558">
    <property type="entry name" value="crotonase-like"/>
    <property type="match status" value="1"/>
</dbReference>
<dbReference type="EMBL" id="OCSU01000001">
    <property type="protein sequence ID" value="SOE55386.1"/>
    <property type="molecule type" value="Genomic_DNA"/>
</dbReference>
<accession>A0A7Z7I4Q7</accession>
<dbReference type="Proteomes" id="UP000219522">
    <property type="component" value="Unassembled WGS sequence"/>
</dbReference>
<dbReference type="Gene3D" id="3.90.226.10">
    <property type="entry name" value="2-enoyl-CoA Hydratase, Chain A, domain 1"/>
    <property type="match status" value="1"/>
</dbReference>
<keyword evidence="2" id="KW-1185">Reference proteome</keyword>
<evidence type="ECO:0000313" key="2">
    <source>
        <dbReference type="Proteomes" id="UP000219522"/>
    </source>
</evidence>
<reference evidence="1 2" key="1">
    <citation type="submission" date="2017-09" db="EMBL/GenBank/DDBJ databases">
        <authorList>
            <person name="Varghese N."/>
            <person name="Submissions S."/>
        </authorList>
    </citation>
    <scope>NUCLEOTIDE SEQUENCE [LARGE SCALE GENOMIC DNA]</scope>
    <source>
        <strain evidence="1 2">OK806</strain>
    </source>
</reference>
<evidence type="ECO:0000313" key="1">
    <source>
        <dbReference type="EMBL" id="SOE55386.1"/>
    </source>
</evidence>
<sequence>MREMELELDEAPLVRQSVEAGVMTLTLDGAANGNALTVAMTEALSDVLESVNRRDDVHCLLLRSSSKHFCTGGNVKDMQSGKDLMDGGIEHVRERLRTSLHRITRALNELEVPSICAVNGAAVGAGCDLALMCDIRLAGTQAVFAESFLRLGLVSGIGGAWFLSRIVGPAKALEMTLTSEFVDAEAAKRLGIVTSVHPDDALDREALALAQRIAGSPPLALRMAKKLVRESSHCTLSAALEMAANMQAILLCGSEHKQAVSGFLEEQARQKSLRTECGAA</sequence>
<organism evidence="1 2">
    <name type="scientific">Caballeronia arationis</name>
    <dbReference type="NCBI Taxonomy" id="1777142"/>
    <lineage>
        <taxon>Bacteria</taxon>
        <taxon>Pseudomonadati</taxon>
        <taxon>Pseudomonadota</taxon>
        <taxon>Betaproteobacteria</taxon>
        <taxon>Burkholderiales</taxon>
        <taxon>Burkholderiaceae</taxon>
        <taxon>Caballeronia</taxon>
    </lineage>
</organism>
<dbReference type="GO" id="GO:0003824">
    <property type="term" value="F:catalytic activity"/>
    <property type="evidence" value="ECO:0007669"/>
    <property type="project" value="UniProtKB-ARBA"/>
</dbReference>